<sequence>MTDNATGLGKDVTVVLLGHEEQGYRERALHYYKTQGLACAVVEHASSNLTGDACTQGLQALLSQLATPFVSLALDTDFVRVQALEAAAEHLHAHPQCQLAQGYVLGYAPGSKQVAYHKIGDALDAAVGENARVAIEQYAASGQSAWRALVRVPTLQAVLSTLPAGLDFDTWLVVVSYSMLGQGALKRLDQTDALVQYADSRLSQVEREEQRVRAVRVLRQWDADHLRLCADDEGFTVIDRFVGATQGGVATDLLFTSTWSGMNAAPERRFEPRQFVELPYYNAPLFEVLTGLEFLLHAWPVGQAHRQAVEGTWVSQFELLREHPNDTVDTLRARYWQALDLGVFTPEVFRRLLATLVDEDVQADARELQAWLERLDGLPGIDPAAWLRATASGLVQESIAAATPDAATQQRIVAHLNKQRAAQIAFVVVDLEDDNGALQNTFDSLLASGLRDFKLVVLKAGKPPVVTTPRDTLHFIQVTPGNFVSHLNQVARQVPSEWLLLLQAGDLLTVGGLLRLQVELASAPGCLAICANEVQRDSDGRLVSVVRQGGNLDLLRSRPDLMSQHWLVRREAVVELGGYSETYPQAVEFDLLLRLVEHNGLNCLAHMDEYLVIGRGGREGMAQDALSTLNRHLAALGYRGQVNDAGEGQLQIDFRHQSTPLVSILIAADDDLEQLKACVVSVLQRTRYPRYEVLVACRDTLADLTVAALQGFGGRVKLLAGEHVQSASQLINLAAVNASGEYLVLLSSRCQVVTPAWIEALLNQAQRPEVGVVGARLVDREAAISHAGYELLAGAQVQSPWLGMSTRDSKASLWSGVVRSCAAVSADCLMVRKALFEQCDGLSAEGGADIELCLKAADAGLLVIWAPQAQLLSDQVPMPDAQACQALEGRWPAAFSSRVIIDGRFGVDVSRSVAAGGSPVLEWLADLG</sequence>
<dbReference type="Gene3D" id="3.90.550.10">
    <property type="entry name" value="Spore Coat Polysaccharide Biosynthesis Protein SpsA, Chain A"/>
    <property type="match status" value="2"/>
</dbReference>
<evidence type="ECO:0000256" key="1">
    <source>
        <dbReference type="ARBA" id="ARBA00022519"/>
    </source>
</evidence>
<dbReference type="PANTHER" id="PTHR43179">
    <property type="entry name" value="RHAMNOSYLTRANSFERASE WBBL"/>
    <property type="match status" value="1"/>
</dbReference>
<dbReference type="Proteomes" id="UP000269115">
    <property type="component" value="Unassembled WGS sequence"/>
</dbReference>
<dbReference type="InterPro" id="IPR029044">
    <property type="entry name" value="Nucleotide-diphossugar_trans"/>
</dbReference>
<evidence type="ECO:0000259" key="2">
    <source>
        <dbReference type="Pfam" id="PF00535"/>
    </source>
</evidence>
<dbReference type="PANTHER" id="PTHR43179:SF7">
    <property type="entry name" value="RHAMNOSYLTRANSFERASE WBBL"/>
    <property type="match status" value="1"/>
</dbReference>
<feature type="domain" description="Glycosyltransferase 2-like" evidence="2">
    <location>
        <begin position="664"/>
        <end position="778"/>
    </location>
</feature>
<dbReference type="EMBL" id="RJUR01000019">
    <property type="protein sequence ID" value="ROQ42935.1"/>
    <property type="molecule type" value="Genomic_DNA"/>
</dbReference>
<evidence type="ECO:0000313" key="4">
    <source>
        <dbReference type="Proteomes" id="UP000269115"/>
    </source>
</evidence>
<dbReference type="RefSeq" id="WP_123753575.1">
    <property type="nucleotide sequence ID" value="NZ_RJUR01000019.1"/>
</dbReference>
<proteinExistence type="predicted"/>
<dbReference type="AlphaFoldDB" id="A0A9X8EFY8"/>
<keyword evidence="1" id="KW-0472">Membrane</keyword>
<gene>
    <name evidence="3" type="ORF">EDF85_5033</name>
</gene>
<comment type="caution">
    <text evidence="3">The sequence shown here is derived from an EMBL/GenBank/DDBJ whole genome shotgun (WGS) entry which is preliminary data.</text>
</comment>
<protein>
    <submittedName>
        <fullName evidence="3">GT2 family glycosyltransferase</fullName>
    </submittedName>
</protein>
<name>A0A9X8EFY8_PSEPU</name>
<organism evidence="3 4">
    <name type="scientific">Pseudomonas putida</name>
    <name type="common">Arthrobacter siderocapsulatus</name>
    <dbReference type="NCBI Taxonomy" id="303"/>
    <lineage>
        <taxon>Bacteria</taxon>
        <taxon>Pseudomonadati</taxon>
        <taxon>Pseudomonadota</taxon>
        <taxon>Gammaproteobacteria</taxon>
        <taxon>Pseudomonadales</taxon>
        <taxon>Pseudomonadaceae</taxon>
        <taxon>Pseudomonas</taxon>
    </lineage>
</organism>
<evidence type="ECO:0000313" key="3">
    <source>
        <dbReference type="EMBL" id="ROQ42935.1"/>
    </source>
</evidence>
<dbReference type="Pfam" id="PF00535">
    <property type="entry name" value="Glycos_transf_2"/>
    <property type="match status" value="1"/>
</dbReference>
<keyword evidence="1" id="KW-0997">Cell inner membrane</keyword>
<dbReference type="SUPFAM" id="SSF53448">
    <property type="entry name" value="Nucleotide-diphospho-sugar transferases"/>
    <property type="match status" value="2"/>
</dbReference>
<reference evidence="3 4" key="1">
    <citation type="submission" date="2018-11" db="EMBL/GenBank/DDBJ databases">
        <title>Genomic analyses of the natural microbiome of Caenorhabditis elegans.</title>
        <authorList>
            <person name="Samuel B."/>
        </authorList>
    </citation>
    <scope>NUCLEOTIDE SEQUENCE [LARGE SCALE GENOMIC DNA]</scope>
    <source>
        <strain evidence="3 4">BIGb0473</strain>
    </source>
</reference>
<accession>A0A9X8EFY8</accession>
<dbReference type="InterPro" id="IPR001173">
    <property type="entry name" value="Glyco_trans_2-like"/>
</dbReference>
<keyword evidence="1" id="KW-1003">Cell membrane</keyword>